<name>A0A8T2Q3R0_CERRI</name>
<keyword evidence="3" id="KW-1185">Reference proteome</keyword>
<dbReference type="EMBL" id="CM035443">
    <property type="protein sequence ID" value="KAH7278289.1"/>
    <property type="molecule type" value="Genomic_DNA"/>
</dbReference>
<keyword evidence="1" id="KW-0812">Transmembrane</keyword>
<dbReference type="AlphaFoldDB" id="A0A8T2Q3R0"/>
<keyword evidence="1" id="KW-0472">Membrane</keyword>
<reference evidence="2" key="1">
    <citation type="submission" date="2021-08" db="EMBL/GenBank/DDBJ databases">
        <title>WGS assembly of Ceratopteris richardii.</title>
        <authorList>
            <person name="Marchant D.B."/>
            <person name="Chen G."/>
            <person name="Jenkins J."/>
            <person name="Shu S."/>
            <person name="Leebens-Mack J."/>
            <person name="Grimwood J."/>
            <person name="Schmutz J."/>
            <person name="Soltis P."/>
            <person name="Soltis D."/>
            <person name="Chen Z.-H."/>
        </authorList>
    </citation>
    <scope>NUCLEOTIDE SEQUENCE</scope>
    <source>
        <strain evidence="2">Whitten #5841</strain>
        <tissue evidence="2">Leaf</tissue>
    </source>
</reference>
<keyword evidence="1" id="KW-1133">Transmembrane helix</keyword>
<feature type="transmembrane region" description="Helical" evidence="1">
    <location>
        <begin position="68"/>
        <end position="88"/>
    </location>
</feature>
<organism evidence="2 3">
    <name type="scientific">Ceratopteris richardii</name>
    <name type="common">Triangle waterfern</name>
    <dbReference type="NCBI Taxonomy" id="49495"/>
    <lineage>
        <taxon>Eukaryota</taxon>
        <taxon>Viridiplantae</taxon>
        <taxon>Streptophyta</taxon>
        <taxon>Embryophyta</taxon>
        <taxon>Tracheophyta</taxon>
        <taxon>Polypodiopsida</taxon>
        <taxon>Polypodiidae</taxon>
        <taxon>Polypodiales</taxon>
        <taxon>Pteridineae</taxon>
        <taxon>Pteridaceae</taxon>
        <taxon>Parkerioideae</taxon>
        <taxon>Ceratopteris</taxon>
    </lineage>
</organism>
<evidence type="ECO:0000256" key="1">
    <source>
        <dbReference type="SAM" id="Phobius"/>
    </source>
</evidence>
<proteinExistence type="predicted"/>
<evidence type="ECO:0000313" key="2">
    <source>
        <dbReference type="EMBL" id="KAH7278289.1"/>
    </source>
</evidence>
<dbReference type="Proteomes" id="UP000825935">
    <property type="component" value="Chromosome 38"/>
</dbReference>
<comment type="caution">
    <text evidence="2">The sequence shown here is derived from an EMBL/GenBank/DDBJ whole genome shotgun (WGS) entry which is preliminary data.</text>
</comment>
<evidence type="ECO:0000313" key="3">
    <source>
        <dbReference type="Proteomes" id="UP000825935"/>
    </source>
</evidence>
<protein>
    <submittedName>
        <fullName evidence="2">Uncharacterized protein</fullName>
    </submittedName>
</protein>
<accession>A0A8T2Q3R0</accession>
<gene>
    <name evidence="2" type="ORF">KP509_38G034300</name>
</gene>
<sequence length="107" mass="12023">MEDFCMLLQGLTSSFLKLSLTFLISSNIPSLPPRTDSLLCRTKLICGFTRWVCALNSSLFVLSSSSMAQASLLCFPLSPLFLLIVYICQVVEHLRVMWMPFTKSSHV</sequence>